<keyword evidence="3" id="KW-1185">Reference proteome</keyword>
<comment type="caution">
    <text evidence="2">The sequence shown here is derived from an EMBL/GenBank/DDBJ whole genome shotgun (WGS) entry which is preliminary data.</text>
</comment>
<dbReference type="AlphaFoldDB" id="A0A8J3YW40"/>
<organism evidence="2 3">
    <name type="scientific">Virgisporangium aliadipatigenens</name>
    <dbReference type="NCBI Taxonomy" id="741659"/>
    <lineage>
        <taxon>Bacteria</taxon>
        <taxon>Bacillati</taxon>
        <taxon>Actinomycetota</taxon>
        <taxon>Actinomycetes</taxon>
        <taxon>Micromonosporales</taxon>
        <taxon>Micromonosporaceae</taxon>
        <taxon>Virgisporangium</taxon>
    </lineage>
</organism>
<evidence type="ECO:0000313" key="2">
    <source>
        <dbReference type="EMBL" id="GIJ50940.1"/>
    </source>
</evidence>
<keyword evidence="1" id="KW-1133">Transmembrane helix</keyword>
<keyword evidence="1" id="KW-0472">Membrane</keyword>
<dbReference type="Proteomes" id="UP000619260">
    <property type="component" value="Unassembled WGS sequence"/>
</dbReference>
<evidence type="ECO:0000256" key="1">
    <source>
        <dbReference type="SAM" id="Phobius"/>
    </source>
</evidence>
<reference evidence="2" key="1">
    <citation type="submission" date="2021-01" db="EMBL/GenBank/DDBJ databases">
        <title>Whole genome shotgun sequence of Virgisporangium aliadipatigenens NBRC 105644.</title>
        <authorList>
            <person name="Komaki H."/>
            <person name="Tamura T."/>
        </authorList>
    </citation>
    <scope>NUCLEOTIDE SEQUENCE</scope>
    <source>
        <strain evidence="2">NBRC 105644</strain>
    </source>
</reference>
<gene>
    <name evidence="2" type="ORF">Val02_78260</name>
</gene>
<name>A0A8J3YW40_9ACTN</name>
<evidence type="ECO:0000313" key="3">
    <source>
        <dbReference type="Proteomes" id="UP000619260"/>
    </source>
</evidence>
<feature type="transmembrane region" description="Helical" evidence="1">
    <location>
        <begin position="28"/>
        <end position="47"/>
    </location>
</feature>
<sequence length="67" mass="7153">MAAEDCACDFEAVINRAGVVARGLRRDVGSLAGVTGVVVGVAVWLAGRAKRRPTRWRWAKTTGSKII</sequence>
<dbReference type="EMBL" id="BOPF01000041">
    <property type="protein sequence ID" value="GIJ50940.1"/>
    <property type="molecule type" value="Genomic_DNA"/>
</dbReference>
<accession>A0A8J3YW40</accession>
<proteinExistence type="predicted"/>
<keyword evidence="1" id="KW-0812">Transmembrane</keyword>
<protein>
    <submittedName>
        <fullName evidence="2">Uncharacterized protein</fullName>
    </submittedName>
</protein>